<evidence type="ECO:0000256" key="4">
    <source>
        <dbReference type="ARBA" id="ARBA00022989"/>
    </source>
</evidence>
<dbReference type="EMBL" id="HBFC01027657">
    <property type="protein sequence ID" value="CAD8715121.1"/>
    <property type="molecule type" value="Transcribed_RNA"/>
</dbReference>
<evidence type="ECO:0000256" key="5">
    <source>
        <dbReference type="ARBA" id="ARBA00023136"/>
    </source>
</evidence>
<dbReference type="Gene3D" id="2.60.40.10">
    <property type="entry name" value="Immunoglobulins"/>
    <property type="match status" value="1"/>
</dbReference>
<reference evidence="9" key="1">
    <citation type="submission" date="2021-01" db="EMBL/GenBank/DDBJ databases">
        <authorList>
            <person name="Corre E."/>
            <person name="Pelletier E."/>
            <person name="Niang G."/>
            <person name="Scheremetjew M."/>
            <person name="Finn R."/>
            <person name="Kale V."/>
            <person name="Holt S."/>
            <person name="Cochrane G."/>
            <person name="Meng A."/>
            <person name="Brown T."/>
            <person name="Cohen L."/>
        </authorList>
    </citation>
    <scope>NUCLEOTIDE SEQUENCE</scope>
    <source>
        <strain evidence="9">SL-175</strain>
    </source>
</reference>
<protein>
    <recommendedName>
        <fullName evidence="8">MSP domain-containing protein</fullName>
    </recommendedName>
</protein>
<evidence type="ECO:0000259" key="8">
    <source>
        <dbReference type="PROSITE" id="PS50202"/>
    </source>
</evidence>
<feature type="domain" description="MSP" evidence="8">
    <location>
        <begin position="12"/>
        <end position="129"/>
    </location>
</feature>
<evidence type="ECO:0000256" key="7">
    <source>
        <dbReference type="SAM" id="Phobius"/>
    </source>
</evidence>
<keyword evidence="5 7" id="KW-0472">Membrane</keyword>
<dbReference type="InterPro" id="IPR013783">
    <property type="entry name" value="Ig-like_fold"/>
</dbReference>
<evidence type="ECO:0000256" key="2">
    <source>
        <dbReference type="ARBA" id="ARBA00008932"/>
    </source>
</evidence>
<dbReference type="GO" id="GO:0061817">
    <property type="term" value="P:endoplasmic reticulum-plasma membrane tethering"/>
    <property type="evidence" value="ECO:0007669"/>
    <property type="project" value="TreeGrafter"/>
</dbReference>
<accession>A0A7S0STZ6</accession>
<evidence type="ECO:0000256" key="3">
    <source>
        <dbReference type="ARBA" id="ARBA00022692"/>
    </source>
</evidence>
<evidence type="ECO:0000256" key="1">
    <source>
        <dbReference type="ARBA" id="ARBA00004211"/>
    </source>
</evidence>
<keyword evidence="4 7" id="KW-1133">Transmembrane helix</keyword>
<sequence length="254" mass="27877">MATAEGTMVTPGIQVTPDKELKFRFELKKQIPTTIKLYNASTQEMAFKVKTTAPKKYCVKPNTGLVAPGQTQTVHVIMQAQREWPADVASCKDKFLVQTTPSMGRTDFSELFAKGKDDIKESKLRVSYVQPAPPPSPVPEGEEDKGEDLRESEMGEDGAGAGRPTELSRMYTSKSDFDSTKADTQANDMATLQHDLDKYRNKNESLTTDINMLNASLQSSKSSAARGFSLLHLLITAILAFLVGLAYAKYAVAQ</sequence>
<organism evidence="9">
    <name type="scientific">Mantoniella antarctica</name>
    <dbReference type="NCBI Taxonomy" id="81844"/>
    <lineage>
        <taxon>Eukaryota</taxon>
        <taxon>Viridiplantae</taxon>
        <taxon>Chlorophyta</taxon>
        <taxon>Mamiellophyceae</taxon>
        <taxon>Mamiellales</taxon>
        <taxon>Mamiellaceae</taxon>
        <taxon>Mantoniella</taxon>
    </lineage>
</organism>
<keyword evidence="3 7" id="KW-0812">Transmembrane</keyword>
<dbReference type="PANTHER" id="PTHR10809:SF6">
    <property type="entry name" value="AT11025P-RELATED"/>
    <property type="match status" value="1"/>
</dbReference>
<dbReference type="PIRSF" id="PIRSF019693">
    <property type="entry name" value="VAMP-associated"/>
    <property type="match status" value="1"/>
</dbReference>
<feature type="region of interest" description="Disordered" evidence="6">
    <location>
        <begin position="125"/>
        <end position="185"/>
    </location>
</feature>
<evidence type="ECO:0000313" key="9">
    <source>
        <dbReference type="EMBL" id="CAD8715121.1"/>
    </source>
</evidence>
<dbReference type="SUPFAM" id="SSF49354">
    <property type="entry name" value="PapD-like"/>
    <property type="match status" value="1"/>
</dbReference>
<proteinExistence type="inferred from homology"/>
<dbReference type="InterPro" id="IPR000535">
    <property type="entry name" value="MSP_dom"/>
</dbReference>
<comment type="similarity">
    <text evidence="2">Belongs to the VAMP-associated protein (VAP) (TC 9.B.17) family.</text>
</comment>
<name>A0A7S0STZ6_9CHLO</name>
<comment type="subcellular location">
    <subcellularLocation>
        <location evidence="1">Membrane</location>
        <topology evidence="1">Single-pass type IV membrane protein</topology>
    </subcellularLocation>
</comment>
<dbReference type="InterPro" id="IPR016763">
    <property type="entry name" value="VAP"/>
</dbReference>
<dbReference type="GO" id="GO:0005886">
    <property type="term" value="C:plasma membrane"/>
    <property type="evidence" value="ECO:0007669"/>
    <property type="project" value="TreeGrafter"/>
</dbReference>
<dbReference type="PANTHER" id="PTHR10809">
    <property type="entry name" value="VESICLE-ASSOCIATED MEMBRANE PROTEIN-ASSOCIATED PROTEIN"/>
    <property type="match status" value="1"/>
</dbReference>
<dbReference type="InterPro" id="IPR008962">
    <property type="entry name" value="PapD-like_sf"/>
</dbReference>
<gene>
    <name evidence="9" type="ORF">MANT1106_LOCUS16620</name>
</gene>
<feature type="transmembrane region" description="Helical" evidence="7">
    <location>
        <begin position="228"/>
        <end position="248"/>
    </location>
</feature>
<dbReference type="Pfam" id="PF00635">
    <property type="entry name" value="Motile_Sperm"/>
    <property type="match status" value="1"/>
</dbReference>
<dbReference type="AlphaFoldDB" id="A0A7S0STZ6"/>
<dbReference type="GO" id="GO:0090158">
    <property type="term" value="P:endoplasmic reticulum membrane organization"/>
    <property type="evidence" value="ECO:0007669"/>
    <property type="project" value="TreeGrafter"/>
</dbReference>
<evidence type="ECO:0000256" key="6">
    <source>
        <dbReference type="SAM" id="MobiDB-lite"/>
    </source>
</evidence>
<dbReference type="PROSITE" id="PS50202">
    <property type="entry name" value="MSP"/>
    <property type="match status" value="1"/>
</dbReference>
<dbReference type="GO" id="GO:0005789">
    <property type="term" value="C:endoplasmic reticulum membrane"/>
    <property type="evidence" value="ECO:0007669"/>
    <property type="project" value="InterPro"/>
</dbReference>